<dbReference type="PANTHER" id="PTHR11082:SF36">
    <property type="entry name" value="DUS-LIKE FMN-BINDING DOMAIN-CONTAINING PROTEIN"/>
    <property type="match status" value="1"/>
</dbReference>
<dbReference type="GeneID" id="76835880"/>
<sequence>MPKKNEYNRMIMDPYDRYELMVNGTVVQTPIALASMAGVVDAEYALARSENAGMVCIGGYSIDEATMAASRLLVESGREEFLTDNPIAEIRAQAQILVESGLVVAVNMRGSAPESFAAVARAVGPGLVYEIDAHCRQEPIIATGCGEALLHDTGKLEETVRALKAENVTVSVKIRAGVADDDRALARALWQAGADILHIDLMDFGHTKLRQIRNACPLILIANNSISSFSVAKDMLAHGADLISLARHADPETLASLNEKIAAYADETGWYNAPKQLCRGGDIRSLTFCCMPVKKCPLLPVLETLGISRNEFMSLKLNGVKNTPIEGGENTCFGSLAWCCKSSTPCIFRNMALQEAGLSLPDYMRYKRRLSEKLMKRVFEGDAFYATE</sequence>
<keyword evidence="3" id="KW-1185">Reference proteome</keyword>
<dbReference type="Proteomes" id="UP001163096">
    <property type="component" value="Chromosome"/>
</dbReference>
<dbReference type="InterPro" id="IPR035587">
    <property type="entry name" value="DUS-like_FMN-bd"/>
</dbReference>
<name>A0A9X9T7A7_METOG</name>
<dbReference type="EMBL" id="CP113361">
    <property type="protein sequence ID" value="WAI01163.1"/>
    <property type="molecule type" value="Genomic_DNA"/>
</dbReference>
<dbReference type="KEGG" id="mou:OU421_12220"/>
<gene>
    <name evidence="2" type="ORF">OU421_12220</name>
</gene>
<dbReference type="AlphaFoldDB" id="A0A9X9T7A7"/>
<dbReference type="PANTHER" id="PTHR11082">
    <property type="entry name" value="TRNA-DIHYDROURIDINE SYNTHASE"/>
    <property type="match status" value="1"/>
</dbReference>
<dbReference type="InterPro" id="IPR013785">
    <property type="entry name" value="Aldolase_TIM"/>
</dbReference>
<dbReference type="SUPFAM" id="SSF51395">
    <property type="entry name" value="FMN-linked oxidoreductases"/>
    <property type="match status" value="1"/>
</dbReference>
<accession>A0A9X9T7A7</accession>
<dbReference type="RefSeq" id="WP_268186381.1">
    <property type="nucleotide sequence ID" value="NZ_CP113361.1"/>
</dbReference>
<dbReference type="InterPro" id="IPR017671">
    <property type="entry name" value="Methan_mark_9"/>
</dbReference>
<feature type="domain" description="DUS-like FMN-binding" evidence="1">
    <location>
        <begin position="102"/>
        <end position="249"/>
    </location>
</feature>
<dbReference type="Pfam" id="PF01207">
    <property type="entry name" value="Dus"/>
    <property type="match status" value="1"/>
</dbReference>
<dbReference type="Gene3D" id="3.20.20.70">
    <property type="entry name" value="Aldolase class I"/>
    <property type="match status" value="1"/>
</dbReference>
<organism evidence="2 3">
    <name type="scientific">Methanogenium organophilum</name>
    <dbReference type="NCBI Taxonomy" id="2199"/>
    <lineage>
        <taxon>Archaea</taxon>
        <taxon>Methanobacteriati</taxon>
        <taxon>Methanobacteriota</taxon>
        <taxon>Stenosarchaea group</taxon>
        <taxon>Methanomicrobia</taxon>
        <taxon>Methanomicrobiales</taxon>
        <taxon>Methanomicrobiaceae</taxon>
        <taxon>Methanogenium</taxon>
    </lineage>
</organism>
<dbReference type="NCBIfam" id="TIGR03277">
    <property type="entry name" value="methan_mark_9"/>
    <property type="match status" value="1"/>
</dbReference>
<reference evidence="2" key="1">
    <citation type="submission" date="2022-11" db="EMBL/GenBank/DDBJ databases">
        <title>Complete genome sequence of Methanogenium organophilum DSM 3596.</title>
        <authorList>
            <person name="Chen S.-C."/>
            <person name="Lai S.-J."/>
            <person name="You Y.-T."/>
        </authorList>
    </citation>
    <scope>NUCLEOTIDE SEQUENCE</scope>
    <source>
        <strain evidence="2">DSM 3596</strain>
    </source>
</reference>
<evidence type="ECO:0000259" key="1">
    <source>
        <dbReference type="Pfam" id="PF01207"/>
    </source>
</evidence>
<evidence type="ECO:0000313" key="3">
    <source>
        <dbReference type="Proteomes" id="UP001163096"/>
    </source>
</evidence>
<protein>
    <submittedName>
        <fullName evidence="2">Methanogenesis marker 9 domain-containing protein</fullName>
    </submittedName>
</protein>
<evidence type="ECO:0000313" key="2">
    <source>
        <dbReference type="EMBL" id="WAI01163.1"/>
    </source>
</evidence>
<proteinExistence type="predicted"/>